<sequence>MSEQLVVWEELAQASSNDTSAIELPIFMRDVETLDGEELYPEYGGVSIKRNIRFPIRAPFFERLGFHLQTARFPIPNSHINLSMLSKNAEVFLGLENVAAVLKPSDDDIYRLTDHRIRAVDGVKCHFGLRYSYAPQWKFLSPYIENIDGIFLEGLQLRKSQRLQFDENRLIIRSKPISTRFGYARIILPVNFSTPSSLSSVDDFWINLDPNEERNHRRSINFKLERYSTHKNLVTKKAVTMKSPKALEFISGALELQSTHGRAASQATGVKLTYMWHLGTAQWYDAVKVSYYGGCGKHSFEIPIFFDYSPLYLLSPENAITGIIAPFLLQIGFNQLMNLRRRKKKYTRAQELPVAEIIDSKKGDSVLLDDFKLTSAFVNDKIDVLRPLSGILEYSKILNCHKISALPGFPRLNEIEEKHFLKISIVTTKGRFCLKIPDGAIVDLSEFC</sequence>
<dbReference type="EMBL" id="OU015567">
    <property type="protein sequence ID" value="CAG5111484.1"/>
    <property type="molecule type" value="Genomic_DNA"/>
</dbReference>
<dbReference type="Proteomes" id="UP001158576">
    <property type="component" value="Chromosome 2"/>
</dbReference>
<evidence type="ECO:0000313" key="2">
    <source>
        <dbReference type="Proteomes" id="UP001158576"/>
    </source>
</evidence>
<evidence type="ECO:0000313" key="1">
    <source>
        <dbReference type="EMBL" id="CAG5111484.1"/>
    </source>
</evidence>
<name>A0ABN7T7Z3_OIKDI</name>
<protein>
    <submittedName>
        <fullName evidence="1">Oidioi.mRNA.OKI2018_I69.chr2.g5788.t1.cds</fullName>
    </submittedName>
</protein>
<reference evidence="1 2" key="1">
    <citation type="submission" date="2021-04" db="EMBL/GenBank/DDBJ databases">
        <authorList>
            <person name="Bliznina A."/>
        </authorList>
    </citation>
    <scope>NUCLEOTIDE SEQUENCE [LARGE SCALE GENOMIC DNA]</scope>
</reference>
<proteinExistence type="predicted"/>
<organism evidence="1 2">
    <name type="scientific">Oikopleura dioica</name>
    <name type="common">Tunicate</name>
    <dbReference type="NCBI Taxonomy" id="34765"/>
    <lineage>
        <taxon>Eukaryota</taxon>
        <taxon>Metazoa</taxon>
        <taxon>Chordata</taxon>
        <taxon>Tunicata</taxon>
        <taxon>Appendicularia</taxon>
        <taxon>Copelata</taxon>
        <taxon>Oikopleuridae</taxon>
        <taxon>Oikopleura</taxon>
    </lineage>
</organism>
<keyword evidence="2" id="KW-1185">Reference proteome</keyword>
<gene>
    <name evidence="1" type="ORF">OKIOD_LOCUS14553</name>
</gene>
<accession>A0ABN7T7Z3</accession>